<keyword evidence="2" id="KW-1185">Reference proteome</keyword>
<proteinExistence type="predicted"/>
<protein>
    <submittedName>
        <fullName evidence="1">Uncharacterized protein</fullName>
    </submittedName>
</protein>
<reference evidence="1" key="2">
    <citation type="submission" date="2022-01" db="EMBL/GenBank/DDBJ databases">
        <authorList>
            <person name="Yamashiro T."/>
            <person name="Shiraishi A."/>
            <person name="Satake H."/>
            <person name="Nakayama K."/>
        </authorList>
    </citation>
    <scope>NUCLEOTIDE SEQUENCE</scope>
</reference>
<evidence type="ECO:0000313" key="1">
    <source>
        <dbReference type="EMBL" id="GJS53410.1"/>
    </source>
</evidence>
<gene>
    <name evidence="1" type="ORF">Tco_0626772</name>
</gene>
<dbReference type="Proteomes" id="UP001151760">
    <property type="component" value="Unassembled WGS sequence"/>
</dbReference>
<evidence type="ECO:0000313" key="2">
    <source>
        <dbReference type="Proteomes" id="UP001151760"/>
    </source>
</evidence>
<name>A0ABQ4WKH4_9ASTR</name>
<dbReference type="EMBL" id="BQNB010008723">
    <property type="protein sequence ID" value="GJS53410.1"/>
    <property type="molecule type" value="Genomic_DNA"/>
</dbReference>
<reference evidence="1" key="1">
    <citation type="journal article" date="2022" name="Int. J. Mol. Sci.">
        <title>Draft Genome of Tanacetum Coccineum: Genomic Comparison of Closely Related Tanacetum-Family Plants.</title>
        <authorList>
            <person name="Yamashiro T."/>
            <person name="Shiraishi A."/>
            <person name="Nakayama K."/>
            <person name="Satake H."/>
        </authorList>
    </citation>
    <scope>NUCLEOTIDE SEQUENCE</scope>
</reference>
<organism evidence="1 2">
    <name type="scientific">Tanacetum coccineum</name>
    <dbReference type="NCBI Taxonomy" id="301880"/>
    <lineage>
        <taxon>Eukaryota</taxon>
        <taxon>Viridiplantae</taxon>
        <taxon>Streptophyta</taxon>
        <taxon>Embryophyta</taxon>
        <taxon>Tracheophyta</taxon>
        <taxon>Spermatophyta</taxon>
        <taxon>Magnoliopsida</taxon>
        <taxon>eudicotyledons</taxon>
        <taxon>Gunneridae</taxon>
        <taxon>Pentapetalae</taxon>
        <taxon>asterids</taxon>
        <taxon>campanulids</taxon>
        <taxon>Asterales</taxon>
        <taxon>Asteraceae</taxon>
        <taxon>Asteroideae</taxon>
        <taxon>Anthemideae</taxon>
        <taxon>Anthemidinae</taxon>
        <taxon>Tanacetum</taxon>
    </lineage>
</organism>
<sequence>MSVICRRRHFSIEICPSGHYHEKVVAYFECDLYENVAPVFANVNRAFVVAHDGTSSSLPLMVSEDTLKPLQDEGFEEPLEAVKRQTLNMISGLQR</sequence>
<accession>A0ABQ4WKH4</accession>
<comment type="caution">
    <text evidence="1">The sequence shown here is derived from an EMBL/GenBank/DDBJ whole genome shotgun (WGS) entry which is preliminary data.</text>
</comment>